<dbReference type="PANTHER" id="PTHR30313">
    <property type="entry name" value="DNA PRIMASE"/>
    <property type="match status" value="1"/>
</dbReference>
<keyword evidence="8 12" id="KW-0862">Zinc</keyword>
<organism evidence="17 18">
    <name type="scientific">Candidatus Nomurabacteria bacterium CG22_combo_CG10-13_8_21_14_all_32_8</name>
    <dbReference type="NCBI Taxonomy" id="1974732"/>
    <lineage>
        <taxon>Bacteria</taxon>
        <taxon>Candidatus Nomuraibacteriota</taxon>
    </lineage>
</organism>
<evidence type="ECO:0000256" key="10">
    <source>
        <dbReference type="ARBA" id="ARBA00023125"/>
    </source>
</evidence>
<dbReference type="GO" id="GO:0006269">
    <property type="term" value="P:DNA replication, synthesis of primer"/>
    <property type="evidence" value="ECO:0007669"/>
    <property type="project" value="UniProtKB-UniRule"/>
</dbReference>
<comment type="subunit">
    <text evidence="12">Monomer. Interacts with DnaB.</text>
</comment>
<dbReference type="InterPro" id="IPR006295">
    <property type="entry name" value="DNA_primase_DnaG"/>
</dbReference>
<keyword evidence="9" id="KW-0460">Magnesium</keyword>
<evidence type="ECO:0000256" key="3">
    <source>
        <dbReference type="ARBA" id="ARBA00022679"/>
    </source>
</evidence>
<evidence type="ECO:0000256" key="5">
    <source>
        <dbReference type="ARBA" id="ARBA00022705"/>
    </source>
</evidence>
<dbReference type="SUPFAM" id="SSF57783">
    <property type="entry name" value="Zinc beta-ribbon"/>
    <property type="match status" value="1"/>
</dbReference>
<evidence type="ECO:0000256" key="9">
    <source>
        <dbReference type="ARBA" id="ARBA00022842"/>
    </source>
</evidence>
<dbReference type="GO" id="GO:1990077">
    <property type="term" value="C:primosome complex"/>
    <property type="evidence" value="ECO:0007669"/>
    <property type="project" value="UniProtKB-KW"/>
</dbReference>
<reference evidence="17 18" key="1">
    <citation type="submission" date="2017-09" db="EMBL/GenBank/DDBJ databases">
        <title>Depth-based differentiation of microbial function through sediment-hosted aquifers and enrichment of novel symbionts in the deep terrestrial subsurface.</title>
        <authorList>
            <person name="Probst A.J."/>
            <person name="Ladd B."/>
            <person name="Jarett J.K."/>
            <person name="Geller-Mcgrath D.E."/>
            <person name="Sieber C.M."/>
            <person name="Emerson J.B."/>
            <person name="Anantharaman K."/>
            <person name="Thomas B.C."/>
            <person name="Malmstrom R."/>
            <person name="Stieglmeier M."/>
            <person name="Klingl A."/>
            <person name="Woyke T."/>
            <person name="Ryan C.M."/>
            <person name="Banfield J.F."/>
        </authorList>
    </citation>
    <scope>NUCLEOTIDE SEQUENCE [LARGE SCALE GENOMIC DNA]</scope>
    <source>
        <strain evidence="17">CG22_combo_CG10-13_8_21_14_all_32_8</strain>
    </source>
</reference>
<evidence type="ECO:0000256" key="1">
    <source>
        <dbReference type="ARBA" id="ARBA00022478"/>
    </source>
</evidence>
<dbReference type="GO" id="GO:0003677">
    <property type="term" value="F:DNA binding"/>
    <property type="evidence" value="ECO:0007669"/>
    <property type="project" value="UniProtKB-KW"/>
</dbReference>
<keyword evidence="3 12" id="KW-0808">Transferase</keyword>
<evidence type="ECO:0000256" key="8">
    <source>
        <dbReference type="ARBA" id="ARBA00022833"/>
    </source>
</evidence>
<comment type="catalytic activity">
    <reaction evidence="12">
        <text>ssDNA + n NTP = ssDNA/pppN(pN)n-1 hybrid + (n-1) diphosphate.</text>
        <dbReference type="EC" id="2.7.7.101"/>
    </reaction>
</comment>
<proteinExistence type="inferred from homology"/>
<keyword evidence="2 12" id="KW-0639">Primosome</keyword>
<evidence type="ECO:0000313" key="18">
    <source>
        <dbReference type="Proteomes" id="UP000229176"/>
    </source>
</evidence>
<evidence type="ECO:0000259" key="16">
    <source>
        <dbReference type="PROSITE" id="PS50880"/>
    </source>
</evidence>
<accession>A0A2H0CHE6</accession>
<evidence type="ECO:0000313" key="17">
    <source>
        <dbReference type="EMBL" id="PIP68788.1"/>
    </source>
</evidence>
<dbReference type="SMART" id="SM00493">
    <property type="entry name" value="TOPRIM"/>
    <property type="match status" value="1"/>
</dbReference>
<evidence type="ECO:0000256" key="6">
    <source>
        <dbReference type="ARBA" id="ARBA00022723"/>
    </source>
</evidence>
<dbReference type="Gene3D" id="3.90.980.10">
    <property type="entry name" value="DNA primase, catalytic core, N-terminal domain"/>
    <property type="match status" value="1"/>
</dbReference>
<dbReference type="GO" id="GO:0003899">
    <property type="term" value="F:DNA-directed RNA polymerase activity"/>
    <property type="evidence" value="ECO:0007669"/>
    <property type="project" value="UniProtKB-UniRule"/>
</dbReference>
<dbReference type="Pfam" id="PF13155">
    <property type="entry name" value="Toprim_2"/>
    <property type="match status" value="1"/>
</dbReference>
<keyword evidence="4 12" id="KW-0548">Nucleotidyltransferase</keyword>
<keyword evidence="10 12" id="KW-0238">DNA-binding</keyword>
<feature type="domain" description="Toprim" evidence="16">
    <location>
        <begin position="265"/>
        <end position="355"/>
    </location>
</feature>
<keyword evidence="6 12" id="KW-0479">Metal-binding</keyword>
<comment type="function">
    <text evidence="12 13">RNA polymerase that catalyzes the synthesis of short RNA molecules used as primers for DNA polymerase during DNA replication.</text>
</comment>
<dbReference type="NCBIfam" id="TIGR01391">
    <property type="entry name" value="dnaG"/>
    <property type="match status" value="1"/>
</dbReference>
<dbReference type="InterPro" id="IPR034151">
    <property type="entry name" value="TOPRIM_DnaG_bac"/>
</dbReference>
<dbReference type="AlphaFoldDB" id="A0A2H0CHE6"/>
<dbReference type="HAMAP" id="MF_00974">
    <property type="entry name" value="DNA_primase_DnaG"/>
    <property type="match status" value="1"/>
</dbReference>
<evidence type="ECO:0000256" key="11">
    <source>
        <dbReference type="ARBA" id="ARBA00023163"/>
    </source>
</evidence>
<sequence>MKISNGTNSPVQQIKERLSIEEIVSSYIKLDRVGTNFKAKCPFHNEKTPSFFVSPDRASYYCFGCGAKGDIFTFIEEFEGLDFKGALKILSERAGISLAGFSREKEGEKERLYRVMEESTKFFEKNLVGSKEVLLYLKGRGLEDKTIKDFRIGFVKNDWRELYNYLQKNGFSDKEIELAGLTKKTEKGMYDRFRGRIMFPISDSSGRITAFSGRIFSAEGGSASGGEDFKYEQAKYLNSPDTPIFSKSAILYGLDKAKDSIRKNNFSILVEGQMDLVLSHQAGFRNTVATSGTALSDSTVSKENVISNLGLLRRLSTNIVLAFDADRAGFNASTRAGKIALSFGMDVKVVSLPEGVDPADLISGKCLPAGRQGVDAWHAAIRNSKHIIEFILDKILNNNKEDTHKNRLDSARLVGREIKERILPYVDSIESSIEKSYFIKLISNKSGIAEDALIEDLKKVESELKSETEETKIAKENIGKKMRKDPIERRLLGIAFWQESLPIGQTGIKNRIIDPELIFKKLNKAKEIYKNIKEDLIYEAEEFYSNNENLDKDINEMLLNVEEEYLNEELAEKMMDLQNLKGKKEEIEILKKINEINKRKENIKNNRFKK</sequence>
<dbReference type="Pfam" id="PF08275">
    <property type="entry name" value="DNAG_N"/>
    <property type="match status" value="1"/>
</dbReference>
<dbReference type="InterPro" id="IPR006171">
    <property type="entry name" value="TOPRIM_dom"/>
</dbReference>
<evidence type="ECO:0000256" key="7">
    <source>
        <dbReference type="ARBA" id="ARBA00022771"/>
    </source>
</evidence>
<dbReference type="PANTHER" id="PTHR30313:SF2">
    <property type="entry name" value="DNA PRIMASE"/>
    <property type="match status" value="1"/>
</dbReference>
<evidence type="ECO:0000256" key="2">
    <source>
        <dbReference type="ARBA" id="ARBA00022515"/>
    </source>
</evidence>
<keyword evidence="11 12" id="KW-0804">Transcription</keyword>
<dbReference type="EC" id="2.7.7.101" evidence="12"/>
<dbReference type="Gene3D" id="3.90.580.10">
    <property type="entry name" value="Zinc finger, CHC2-type domain"/>
    <property type="match status" value="1"/>
</dbReference>
<dbReference type="InterPro" id="IPR037068">
    <property type="entry name" value="DNA_primase_core_N_sf"/>
</dbReference>
<comment type="domain">
    <text evidence="12">Contains an N-terminal zinc-binding domain, a central core domain that contains the primase activity, and a C-terminal DnaB-binding domain.</text>
</comment>
<dbReference type="PIRSF" id="PIRSF002811">
    <property type="entry name" value="DnaG"/>
    <property type="match status" value="1"/>
</dbReference>
<dbReference type="InterPro" id="IPR013264">
    <property type="entry name" value="DNAG_N"/>
</dbReference>
<dbReference type="FunFam" id="3.90.580.10:FF:000001">
    <property type="entry name" value="DNA primase"/>
    <property type="match status" value="1"/>
</dbReference>
<dbReference type="InterPro" id="IPR002694">
    <property type="entry name" value="Znf_CHC2"/>
</dbReference>
<keyword evidence="15" id="KW-0175">Coiled coil</keyword>
<gene>
    <name evidence="12" type="primary">dnaG</name>
    <name evidence="17" type="ORF">COW91_03025</name>
</gene>
<name>A0A2H0CHE6_9BACT</name>
<comment type="similarity">
    <text evidence="12 13">Belongs to the DnaG primase family.</text>
</comment>
<keyword evidence="5 12" id="KW-0235">DNA replication</keyword>
<dbReference type="GO" id="GO:0005737">
    <property type="term" value="C:cytoplasm"/>
    <property type="evidence" value="ECO:0007669"/>
    <property type="project" value="TreeGrafter"/>
</dbReference>
<keyword evidence="7 12" id="KW-0863">Zinc-finger</keyword>
<dbReference type="GO" id="GO:0000428">
    <property type="term" value="C:DNA-directed RNA polymerase complex"/>
    <property type="evidence" value="ECO:0007669"/>
    <property type="project" value="UniProtKB-KW"/>
</dbReference>
<dbReference type="SMART" id="SM00400">
    <property type="entry name" value="ZnF_CHCC"/>
    <property type="match status" value="1"/>
</dbReference>
<feature type="zinc finger region" description="CHC2-type" evidence="12 14">
    <location>
        <begin position="41"/>
        <end position="65"/>
    </location>
</feature>
<keyword evidence="1 12" id="KW-0240">DNA-directed RNA polymerase</keyword>
<evidence type="ECO:0000256" key="4">
    <source>
        <dbReference type="ARBA" id="ARBA00022695"/>
    </source>
</evidence>
<dbReference type="InterPro" id="IPR036977">
    <property type="entry name" value="DNA_primase_Znf_CHC2"/>
</dbReference>
<comment type="caution">
    <text evidence="17">The sequence shown here is derived from an EMBL/GenBank/DDBJ whole genome shotgun (WGS) entry which is preliminary data.</text>
</comment>
<evidence type="ECO:0000256" key="14">
    <source>
        <dbReference type="PIRSR" id="PIRSR002811-1"/>
    </source>
</evidence>
<dbReference type="Pfam" id="PF01807">
    <property type="entry name" value="Zn_ribbon_DnaG"/>
    <property type="match status" value="1"/>
</dbReference>
<dbReference type="PROSITE" id="PS50880">
    <property type="entry name" value="TOPRIM"/>
    <property type="match status" value="1"/>
</dbReference>
<dbReference type="InterPro" id="IPR050219">
    <property type="entry name" value="DnaG_primase"/>
</dbReference>
<dbReference type="CDD" id="cd03364">
    <property type="entry name" value="TOPRIM_DnaG_primases"/>
    <property type="match status" value="1"/>
</dbReference>
<dbReference type="Proteomes" id="UP000229176">
    <property type="component" value="Unassembled WGS sequence"/>
</dbReference>
<dbReference type="SUPFAM" id="SSF56731">
    <property type="entry name" value="DNA primase core"/>
    <property type="match status" value="1"/>
</dbReference>
<dbReference type="Gene3D" id="3.40.1360.10">
    <property type="match status" value="1"/>
</dbReference>
<evidence type="ECO:0000256" key="12">
    <source>
        <dbReference type="HAMAP-Rule" id="MF_00974"/>
    </source>
</evidence>
<evidence type="ECO:0000256" key="15">
    <source>
        <dbReference type="SAM" id="Coils"/>
    </source>
</evidence>
<evidence type="ECO:0000256" key="13">
    <source>
        <dbReference type="PIRNR" id="PIRNR002811"/>
    </source>
</evidence>
<dbReference type="InterPro" id="IPR030846">
    <property type="entry name" value="DnaG_bac"/>
</dbReference>
<feature type="coiled-coil region" evidence="15">
    <location>
        <begin position="450"/>
        <end position="477"/>
    </location>
</feature>
<comment type="cofactor">
    <cofactor evidence="12 13 14">
        <name>Zn(2+)</name>
        <dbReference type="ChEBI" id="CHEBI:29105"/>
    </cofactor>
    <text evidence="12 13 14">Binds 1 zinc ion per monomer.</text>
</comment>
<protein>
    <recommendedName>
        <fullName evidence="12 13">DNA primase</fullName>
        <ecNumber evidence="12">2.7.7.101</ecNumber>
    </recommendedName>
</protein>
<dbReference type="GO" id="GO:0008270">
    <property type="term" value="F:zinc ion binding"/>
    <property type="evidence" value="ECO:0007669"/>
    <property type="project" value="UniProtKB-UniRule"/>
</dbReference>
<dbReference type="EMBL" id="PCTI01000050">
    <property type="protein sequence ID" value="PIP68788.1"/>
    <property type="molecule type" value="Genomic_DNA"/>
</dbReference>